<gene>
    <name evidence="3" type="ORF">SAMN05660845_1296</name>
</gene>
<dbReference type="InterPro" id="IPR001789">
    <property type="entry name" value="Sig_transdc_resp-reg_receiver"/>
</dbReference>
<dbReference type="Proteomes" id="UP000199604">
    <property type="component" value="Unassembled WGS sequence"/>
</dbReference>
<dbReference type="PANTHER" id="PTHR45566:SF1">
    <property type="entry name" value="HTH-TYPE TRANSCRIPTIONAL REGULATOR YHJB-RELATED"/>
    <property type="match status" value="1"/>
</dbReference>
<dbReference type="PANTHER" id="PTHR45566">
    <property type="entry name" value="HTH-TYPE TRANSCRIPTIONAL REGULATOR YHJB-RELATED"/>
    <property type="match status" value="1"/>
</dbReference>
<proteinExistence type="predicted"/>
<feature type="modified residue" description="4-aspartylphosphate" evidence="1">
    <location>
        <position position="63"/>
    </location>
</feature>
<evidence type="ECO:0000313" key="4">
    <source>
        <dbReference type="Proteomes" id="UP000199604"/>
    </source>
</evidence>
<dbReference type="AlphaFoldDB" id="A0A1I0XJN9"/>
<evidence type="ECO:0000313" key="3">
    <source>
        <dbReference type="EMBL" id="SFB01124.1"/>
    </source>
</evidence>
<feature type="domain" description="Response regulatory" evidence="2">
    <location>
        <begin position="6"/>
        <end position="136"/>
    </location>
</feature>
<sequence>MQTKLKILMVDDHPSMIEGYKIILSYNNLGLEIETTAAYNCESAYKIITNVSNKIYFDLVFLDYSLPPYEEMHMKSGKDLAVLIKIHLPNAKIVMLTSHTEAILLYDIISSVEPNGLLVKSDFSAEELLSAFDKIMEGEIYHSATVNHNLKEMFSQKKILDQQNRQIISLLAQGIKTKNLPSYLNISISAIEKRKVNIRYYFNLKKGSDEDIIREAKRLGLV</sequence>
<name>A0A1I0XJN9_9FLAO</name>
<dbReference type="Pfam" id="PF00072">
    <property type="entry name" value="Response_reg"/>
    <property type="match status" value="1"/>
</dbReference>
<evidence type="ECO:0000256" key="1">
    <source>
        <dbReference type="PROSITE-ProRule" id="PRU00169"/>
    </source>
</evidence>
<reference evidence="4" key="1">
    <citation type="submission" date="2016-10" db="EMBL/GenBank/DDBJ databases">
        <authorList>
            <person name="Varghese N."/>
            <person name="Submissions S."/>
        </authorList>
    </citation>
    <scope>NUCLEOTIDE SEQUENCE [LARGE SCALE GENOMIC DNA]</scope>
    <source>
        <strain evidence="4">DSM 21789</strain>
    </source>
</reference>
<dbReference type="Gene3D" id="3.40.50.2300">
    <property type="match status" value="1"/>
</dbReference>
<keyword evidence="3" id="KW-0238">DNA-binding</keyword>
<dbReference type="RefSeq" id="WP_091475215.1">
    <property type="nucleotide sequence ID" value="NZ_FOJT01000003.1"/>
</dbReference>
<evidence type="ECO:0000259" key="2">
    <source>
        <dbReference type="PROSITE" id="PS50110"/>
    </source>
</evidence>
<dbReference type="PROSITE" id="PS50110">
    <property type="entry name" value="RESPONSE_REGULATORY"/>
    <property type="match status" value="1"/>
</dbReference>
<dbReference type="EMBL" id="FOJT01000003">
    <property type="protein sequence ID" value="SFB01124.1"/>
    <property type="molecule type" value="Genomic_DNA"/>
</dbReference>
<dbReference type="GO" id="GO:0003677">
    <property type="term" value="F:DNA binding"/>
    <property type="evidence" value="ECO:0007669"/>
    <property type="project" value="UniProtKB-KW"/>
</dbReference>
<keyword evidence="1" id="KW-0597">Phosphoprotein</keyword>
<dbReference type="SUPFAM" id="SSF52172">
    <property type="entry name" value="CheY-like"/>
    <property type="match status" value="1"/>
</dbReference>
<dbReference type="InterPro" id="IPR011006">
    <property type="entry name" value="CheY-like_superfamily"/>
</dbReference>
<dbReference type="GO" id="GO:0000160">
    <property type="term" value="P:phosphorelay signal transduction system"/>
    <property type="evidence" value="ECO:0007669"/>
    <property type="project" value="InterPro"/>
</dbReference>
<dbReference type="InterPro" id="IPR051015">
    <property type="entry name" value="EvgA-like"/>
</dbReference>
<dbReference type="STRING" id="498292.SAMN05660845_1296"/>
<protein>
    <submittedName>
        <fullName evidence="3">DNA-binding response regulator, NarL/FixJ family, contains REC and HTH domains</fullName>
    </submittedName>
</protein>
<dbReference type="OrthoDB" id="651456at2"/>
<accession>A0A1I0XJN9</accession>
<dbReference type="SMART" id="SM00448">
    <property type="entry name" value="REC"/>
    <property type="match status" value="1"/>
</dbReference>
<organism evidence="3 4">
    <name type="scientific">Flavobacterium swingsii</name>
    <dbReference type="NCBI Taxonomy" id="498292"/>
    <lineage>
        <taxon>Bacteria</taxon>
        <taxon>Pseudomonadati</taxon>
        <taxon>Bacteroidota</taxon>
        <taxon>Flavobacteriia</taxon>
        <taxon>Flavobacteriales</taxon>
        <taxon>Flavobacteriaceae</taxon>
        <taxon>Flavobacterium</taxon>
    </lineage>
</organism>
<keyword evidence="4" id="KW-1185">Reference proteome</keyword>